<proteinExistence type="predicted"/>
<dbReference type="SUPFAM" id="SSF49384">
    <property type="entry name" value="Carbohydrate-binding domain"/>
    <property type="match status" value="1"/>
</dbReference>
<dbReference type="Pfam" id="PF13229">
    <property type="entry name" value="Beta_helix"/>
    <property type="match status" value="1"/>
</dbReference>
<dbReference type="InterPro" id="IPR008965">
    <property type="entry name" value="CBM2/CBM3_carb-bd_dom_sf"/>
</dbReference>
<dbReference type="Pfam" id="PF05048">
    <property type="entry name" value="NosD"/>
    <property type="match status" value="1"/>
</dbReference>
<evidence type="ECO:0000313" key="4">
    <source>
        <dbReference type="EMBL" id="BBO36057.1"/>
    </source>
</evidence>
<keyword evidence="5" id="KW-1185">Reference proteome</keyword>
<dbReference type="Proteomes" id="UP000326837">
    <property type="component" value="Chromosome"/>
</dbReference>
<feature type="domain" description="Right handed beta helix" evidence="3">
    <location>
        <begin position="768"/>
        <end position="895"/>
    </location>
</feature>
<accession>A0A5K7XJ10</accession>
<dbReference type="InterPro" id="IPR011050">
    <property type="entry name" value="Pectin_lyase_fold/virulence"/>
</dbReference>
<dbReference type="InterPro" id="IPR018247">
    <property type="entry name" value="EF_Hand_1_Ca_BS"/>
</dbReference>
<dbReference type="SUPFAM" id="SSF51126">
    <property type="entry name" value="Pectin lyase-like"/>
    <property type="match status" value="7"/>
</dbReference>
<dbReference type="GO" id="GO:0030246">
    <property type="term" value="F:carbohydrate binding"/>
    <property type="evidence" value="ECO:0007669"/>
    <property type="project" value="InterPro"/>
</dbReference>
<evidence type="ECO:0000259" key="2">
    <source>
        <dbReference type="Pfam" id="PF05048"/>
    </source>
</evidence>
<dbReference type="InterPro" id="IPR039448">
    <property type="entry name" value="Beta_helix"/>
</dbReference>
<dbReference type="Gene3D" id="1.10.1330.10">
    <property type="entry name" value="Dockerin domain"/>
    <property type="match status" value="1"/>
</dbReference>
<dbReference type="InterPro" id="IPR012334">
    <property type="entry name" value="Pectin_lyas_fold"/>
</dbReference>
<organism evidence="4 5">
    <name type="scientific">Lacipirellula parvula</name>
    <dbReference type="NCBI Taxonomy" id="2650471"/>
    <lineage>
        <taxon>Bacteria</taxon>
        <taxon>Pseudomonadati</taxon>
        <taxon>Planctomycetota</taxon>
        <taxon>Planctomycetia</taxon>
        <taxon>Pirellulales</taxon>
        <taxon>Lacipirellulaceae</taxon>
        <taxon>Lacipirellula</taxon>
    </lineage>
</organism>
<protein>
    <recommendedName>
        <fullName evidence="1">Probable pectate lyase C</fullName>
    </recommendedName>
</protein>
<dbReference type="EMBL" id="AP021861">
    <property type="protein sequence ID" value="BBO36057.1"/>
    <property type="molecule type" value="Genomic_DNA"/>
</dbReference>
<dbReference type="Gene3D" id="2.160.20.10">
    <property type="entry name" value="Single-stranded right-handed beta-helix, Pectin lyase-like"/>
    <property type="match status" value="5"/>
</dbReference>
<dbReference type="KEGG" id="lpav:PLANPX_5669"/>
<reference evidence="5" key="1">
    <citation type="submission" date="2019-10" db="EMBL/GenBank/DDBJ databases">
        <title>Lacipirellula parvula gen. nov., sp. nov., representing a lineage of planctomycetes widespread in freshwater anoxic habitats, and description of the family Lacipirellulaceae.</title>
        <authorList>
            <person name="Dedysh S.N."/>
            <person name="Kulichevskaya I.S."/>
            <person name="Beletsky A.V."/>
            <person name="Rakitin A.L."/>
            <person name="Mardanov A.V."/>
            <person name="Ivanova A.A."/>
            <person name="Saltykova V.X."/>
            <person name="Rijpstra W.I.C."/>
            <person name="Sinninghe Damste J.S."/>
            <person name="Ravin N.V."/>
        </authorList>
    </citation>
    <scope>NUCLEOTIDE SEQUENCE [LARGE SCALE GENOMIC DNA]</scope>
    <source>
        <strain evidence="5">PX69</strain>
    </source>
</reference>
<dbReference type="InterPro" id="IPR007742">
    <property type="entry name" value="NosD_dom"/>
</dbReference>
<dbReference type="RefSeq" id="WP_172992315.1">
    <property type="nucleotide sequence ID" value="NZ_AP021861.1"/>
</dbReference>
<sequence length="3967" mass="402169">MARNRTPRFMNLFSPERRSARTNRWRKRFQKLSLSSWQSSRVVEAVCSVFRAGSEATRLVRGSMTSQIVMAGGGRSLRMEGLEERSLLAADVYVDDSWSAYSIGTLITDGDNNPGNGNQAAVFGTDAFATIQGGVNAVDVNGTVHVNSGTYNEDVLLNKAGIGVLGAGSGTTTVIGPIGGVSGATFTVQESNIEIAGFTITRAGNNTTDWNDPNLNSAGIAIQGLTLSGTKIHDSVITGNRTGVDVNNSNDHTIRNNNIVNNRTGLIFRNQTDNLTVEENNITGNWTVGVVFLDGSGGTNSPVQTAAGSDFNNNNISGNWYGQVVDRQTGGSLPAPGGSGKDFEGNWFGTANPTYTTANSAEPGYAGQIPVAFGGSATAPAPGTYPEILGAASANIDSAPALQTGLDTNVETTPGRGIFGFQGFTTQAEVWVDNDWVILVDVGPAGLSPGDLVESDSDDGDNFVTGKYFAYNAYDSVTAALAGVSSGGKINILAGTFSGALNINKDIDVVGQGAAQSILNSGPLSTPITATNNAEVLVRGLTVAGGIFGVNVDGADVTIRESIVSGGSAIGILVDSNGELAIVDSTLTGAGAGTGVVVVDGVASITGSKLSGRVDGVIVGADGSATLSNNDLSAAFSGKVIQADPLAGVINASGNYWGTTSEGAIAAKVLGTVDFSPYLAGGSAAGVGFAGDFSLVYVTTQGAQAEAVGRIQDGVNRVLNNGTVQVNAGSYIETVTVANRTGVKLLGAGAASTTIAGPAASPSDSATIRVENSAGTEIDGFTITRTGNTAATWASNGMTFGVLLASGATSTTIENNILTGNRTALDIRNVGSGNNVIQDNNIVQNRTGVIIWDLSNDNTIQRNSIAGNFTVGVLMFDTSNEATGNVITNNAIAGNWYSQVEDRRPSSTSVRNFSGNWFGTNAIVTTTAPAGEPGYAALIPNIYPGGTAIAPGAAKIISGAGANNVDYSPWLDVGTNLKAPGQLGFDGDFSTLHVDDASPQAGVAGRITEGLSRLDDSPAPGTLIVHAGAYGENVDSSAKAVKFELGTATAQVVLTGNLALSADDTLVIELNGTSATTNYDNFVVNGSVALNGATLDLSRGFAPAPGDSFVIAGNDGLDPVNGTFAGLAEGSVIYVSGIPFTLSYAGGDGNDVTLTIAQPSVVYVNDTWGESVNSSGGTLGTVEPGDEVAAIGPGDAVVSGLIFGYNAFASIQDAIDAVAVSGTVNVLAGTYAEQVIVDKSLELLGPNASLAGNAGGRAAEAIILPTESDPDPDTAPNPVLVYVAADNVRIAGLSFDGDNSALTSGTTLNGADLDAEEAIASYEGVGGITVENNIIRNFSYTGVDFYNFNNGGAATSGNAIRQNLIENLGAFGWGIGILVYNNFYADVTNNVINDVRVGVQTGNFSQANPGVTGSISGNTISASRAGVWHNLAYSAASSLTINGNTISADSDAGILRFSGIWVTSIATATSPVITGNTITVGAVAQGQTAGYDLWNNSVSGGVTISGGSVTGANYGVWVNNFDSYPTATGSNGDSTSATITGVAISNASIAGVYAKDNASNTNSATVNVNVVGSTITGSGTGVLVEGDDATATLSSSSLTGNTTGVSVASGAGLTLGAGNAISGGTTGIRFDGAGVGLTGLSLGDVSISASSDYITLANSAFDNLDLDATGTTLGGIAVAAMTAAEKFAAADKITDELDNNTLGLVLLATNTIYVTPATSPTATDNDYTRIKNAIEAAGDNWTIDLLGTFNWTETNAAASWALGNDGVSGTDDDYSITVAGGLEGVTLTASSGLGSAIIQGPGDLATVNLEGFLSFAGGANAADDNKNWTISNLDIRDFDLSIGMFNSGAGVDAFDGTTIVNNRIRIATDLNATVAPIDVNQNIGIHYSFGVNQTIQGNFINIPGNGVSDSANLRFATSVAMQSNTSGGAVYDGLLIDGNVITVLNAQSADPETILGIWENGHAHSSDITVSNNTFTNSAVGNNPAANLQRAFRVTSHSSGASTVTYSNNTVSGANLGFQWIAGSNFTGNLAVQVTGNTLTNVNTGFLIQSNGVANISGSNSIVNSGAMAGVGVGIDVASGSASVANNQIQGLGVGVRFQAGAGGSVAGNDFDDAVDNATDLFIATGAGGVTIGAGNAFAGDTFFIDNQSTQSYDLSSNGTTFDEANNYRIEDKIHHRVDADLALATGLVTWVANNVYVTTPGVGSTDSSIQRGIDAAAAGNTVNVEAGTYDEALVIGKALTLLGSVGGGGAPATILRPLATVGNLIELVSSTTGAVAIKNFELDGNNAGIRADYGIRINSGTTFASLTLDNLRVKEFRNIGLSIDGDGAGQSVDSVTLSNSVFTDNGDSGLAGAGAISFFSFNEGASITNVDVTNSVVNGARSGIQFRGAGSAPYAAAGTISLNDIDVSGLYQTQMIGIQRYSNAAGISFTDVKLGGATSAITGTFGASLRFDSVGAGTLASPATLNLGNTTFRGLAPTSAQPHEIEIAPDNAFAFLRLDGTGTSWSFGGSPVAAASLTLAQAFAVEDRILHYVDKLHPTHGTYKGFVDVQAGQAFVTDDSTSPNPLVGDGSIQRAVDVVATGGTVHVEAGSFTEAVSINRHVNIIGAGSGATVLNQPVTNDIITLTGSGASNANPLLLEGLQLKPTGVNTHGIIVPMGASIQHIKLDDLVVTGGSPTGLAITEIGLRITDNASANDVVIVDSLFENLNHGVLIEKHLDITGSSNVTNLVVTNTGFEDNQSKGFYAEKLSNATFTNVWATGNGNLPYFVPGAGIEINLKGNVPTYTNLVFNNLTVSNNGAGAAAGAGLQIKARGAGDTGGSGLYAANPATLTNVQINGGSFTGNRTGIRVGEPGQSNTSPTGVVIDDVSVSNSTETGIHIVGGAATIQGATLADNPTGIRVQGTGRAIITDDSGDDTTISGGTVGIEVNSGRALVQNTAFANTADIGVLIQNGGIADLGQTGPATNFTGLGVSVGGNDFSSYVAAASTSVGAIVNLNVDAVTGRQGAPPDVTAFGNAWAVNTPVGIENVVYHDSDLNTRGFVDFAAFAFTGAVTVSSNTINEGGAVTVSGSFTNVPQAHTVTINWGDGSAPTIINLIAGVYTFNSAPHTYEDDVDGPPTSSVFPVTVTITDASTASIVDNTSSVTVNNVAPTVTISGGTLAGDGQTLNFTFTTTDPGESPDDVFALQGISFASLSGGANGMVVPGSIVFDPSTGAGSFSVLFSAPPGSGTVEISVGVADDDLAAGVDTHVVTVGNTLRVTNFVTTDSGFDVTFNRALDLSVLNLYDGVNPLVIGDILKAADIVVHAAVANVDVKGSVVWNAATNTLSWVKTGGPLTADTYQITLVSGTNAFVDTFGNTLDGNGNFVAGDDYQQSFNKVVVGGTPIVSLPDFARAPGQAVDLTANNTLDTMLPVRATGVNVQGVNFELKYNPALLTINPLLVTPALAGWNVLANLSAPDVNGLVTLTVAAFASAPGFAFSGTQSFVSIAAAVPTTAPFGAVQVLRLQNAEVNDDDAQNDAAIQKVAFPGDANGSGILPGSVPPSAYTGFDSTLIARVVVGQDTGFDAYPLIDPAIVGDASGNGSLNAFDASLVLQEASGTNTPEVPDEVGPGTGGFDPFDPLLSIGDYYVNLNGPVTIPVNIKIETTVVGIISSTYIVKYDTSVLDFVDVQLGDQFPAPGWSLAATETSPGVIQVAMFATNPSSNFGGAVVELGKLNFQVVAANPGLVSLLQIDPVDPNESGLVWTKDNGSAISTFEADFDRDGDVDGNDLSNWNAGFGTLSGATVEQGDANRDGAVNGADFLIWQRQFGSVVVIPPATVHYAPASAVATTTELPALSTQLEPAAAPATQVAQTIQPIVSVSALAAIDESPTQTLSRFASPLPSAAWWLASSTADEASELADAAEEFDWDVAFDEWSSAVGSNAAGSAAVASLKRKSSDVEEVEADDAEDADLFGQEIDEAILSWLEG</sequence>
<dbReference type="PROSITE" id="PS00018">
    <property type="entry name" value="EF_HAND_1"/>
    <property type="match status" value="2"/>
</dbReference>
<gene>
    <name evidence="4" type="ORF">PLANPX_5669</name>
</gene>
<evidence type="ECO:0000259" key="3">
    <source>
        <dbReference type="Pfam" id="PF13229"/>
    </source>
</evidence>
<dbReference type="InterPro" id="IPR036439">
    <property type="entry name" value="Dockerin_dom_sf"/>
</dbReference>
<feature type="domain" description="Periplasmic copper-binding protein NosD beta helix" evidence="2">
    <location>
        <begin position="188"/>
        <end position="304"/>
    </location>
</feature>
<name>A0A5K7XJ10_9BACT</name>
<dbReference type="InterPro" id="IPR006626">
    <property type="entry name" value="PbH1"/>
</dbReference>
<dbReference type="SMART" id="SM00710">
    <property type="entry name" value="PbH1"/>
    <property type="match status" value="42"/>
</dbReference>
<dbReference type="GO" id="GO:0000272">
    <property type="term" value="P:polysaccharide catabolic process"/>
    <property type="evidence" value="ECO:0007669"/>
    <property type="project" value="InterPro"/>
</dbReference>
<evidence type="ECO:0000313" key="5">
    <source>
        <dbReference type="Proteomes" id="UP000326837"/>
    </source>
</evidence>
<evidence type="ECO:0000256" key="1">
    <source>
        <dbReference type="ARBA" id="ARBA00016512"/>
    </source>
</evidence>